<evidence type="ECO:0000313" key="7">
    <source>
        <dbReference type="Proteomes" id="UP000236178"/>
    </source>
</evidence>
<dbReference type="GO" id="GO:0016874">
    <property type="term" value="F:ligase activity"/>
    <property type="evidence" value="ECO:0007669"/>
    <property type="project" value="UniProtKB-KW"/>
</dbReference>
<evidence type="ECO:0000256" key="3">
    <source>
        <dbReference type="ARBA" id="ARBA00022840"/>
    </source>
</evidence>
<feature type="domain" description="ATP-grasp" evidence="5">
    <location>
        <begin position="120"/>
        <end position="323"/>
    </location>
</feature>
<dbReference type="SUPFAM" id="SSF56059">
    <property type="entry name" value="Glutathione synthetase ATP-binding domain-like"/>
    <property type="match status" value="1"/>
</dbReference>
<reference evidence="6 7" key="1">
    <citation type="submission" date="2017-12" db="EMBL/GenBank/DDBJ databases">
        <title>Streptomyces populusis sp. nov., a novel endophytic actinobacterium isolated from stems of Populus adenopoda Maxim.</title>
        <authorList>
            <person name="Wang Z."/>
        </authorList>
    </citation>
    <scope>NUCLEOTIDE SEQUENCE [LARGE SCALE GENOMIC DNA]</scope>
    <source>
        <strain evidence="6 7">A249</strain>
    </source>
</reference>
<dbReference type="GO" id="GO:0005524">
    <property type="term" value="F:ATP binding"/>
    <property type="evidence" value="ECO:0007669"/>
    <property type="project" value="UniProtKB-UniRule"/>
</dbReference>
<evidence type="ECO:0000256" key="2">
    <source>
        <dbReference type="ARBA" id="ARBA00022741"/>
    </source>
</evidence>
<dbReference type="Pfam" id="PF13535">
    <property type="entry name" value="ATP-grasp_4"/>
    <property type="match status" value="1"/>
</dbReference>
<dbReference type="RefSeq" id="WP_103552795.1">
    <property type="nucleotide sequence ID" value="NZ_JBHJSK010000044.1"/>
</dbReference>
<keyword evidence="7" id="KW-1185">Reference proteome</keyword>
<evidence type="ECO:0000259" key="5">
    <source>
        <dbReference type="PROSITE" id="PS50975"/>
    </source>
</evidence>
<name>A0A2I0SHE1_9ACTN</name>
<dbReference type="PROSITE" id="PS50975">
    <property type="entry name" value="ATP_GRASP"/>
    <property type="match status" value="1"/>
</dbReference>
<dbReference type="Pfam" id="PF18130">
    <property type="entry name" value="ATPgrasp_N"/>
    <property type="match status" value="1"/>
</dbReference>
<dbReference type="OrthoDB" id="24041at2"/>
<comment type="caution">
    <text evidence="6">The sequence shown here is derived from an EMBL/GenBank/DDBJ whole genome shotgun (WGS) entry which is preliminary data.</text>
</comment>
<keyword evidence="2 4" id="KW-0547">Nucleotide-binding</keyword>
<evidence type="ECO:0000256" key="4">
    <source>
        <dbReference type="PROSITE-ProRule" id="PRU00409"/>
    </source>
</evidence>
<keyword evidence="1" id="KW-0436">Ligase</keyword>
<evidence type="ECO:0000313" key="6">
    <source>
        <dbReference type="EMBL" id="PKT69331.1"/>
    </source>
</evidence>
<protein>
    <submittedName>
        <fullName evidence="6">Phosphoribosylglycinamide synthetase</fullName>
    </submittedName>
</protein>
<evidence type="ECO:0000256" key="1">
    <source>
        <dbReference type="ARBA" id="ARBA00022598"/>
    </source>
</evidence>
<organism evidence="6 7">
    <name type="scientific">Streptomyces populi</name>
    <dbReference type="NCBI Taxonomy" id="2058924"/>
    <lineage>
        <taxon>Bacteria</taxon>
        <taxon>Bacillati</taxon>
        <taxon>Actinomycetota</taxon>
        <taxon>Actinomycetes</taxon>
        <taxon>Kitasatosporales</taxon>
        <taxon>Streptomycetaceae</taxon>
        <taxon>Streptomyces</taxon>
    </lineage>
</organism>
<gene>
    <name evidence="6" type="ORF">CW362_30230</name>
</gene>
<dbReference type="PANTHER" id="PTHR43585">
    <property type="entry name" value="FUMIPYRROLE BIOSYNTHESIS PROTEIN C"/>
    <property type="match status" value="1"/>
</dbReference>
<dbReference type="InterPro" id="IPR052032">
    <property type="entry name" value="ATP-dep_AA_Ligase"/>
</dbReference>
<dbReference type="InterPro" id="IPR011761">
    <property type="entry name" value="ATP-grasp"/>
</dbReference>
<dbReference type="Gene3D" id="3.40.50.20">
    <property type="match status" value="1"/>
</dbReference>
<dbReference type="PANTHER" id="PTHR43585:SF2">
    <property type="entry name" value="ATP-GRASP ENZYME FSQD"/>
    <property type="match status" value="1"/>
</dbReference>
<accession>A0A2I0SHE1</accession>
<dbReference type="Gene3D" id="3.30.470.20">
    <property type="entry name" value="ATP-grasp fold, B domain"/>
    <property type="match status" value="1"/>
</dbReference>
<dbReference type="Proteomes" id="UP000236178">
    <property type="component" value="Unassembled WGS sequence"/>
</dbReference>
<keyword evidence="3 4" id="KW-0067">ATP-binding</keyword>
<sequence length="428" mass="44702">MRAPTALIVEPESSGTELIPSAIGLGLSVRVVDRRPLHLLPAPVRKAVEAGTAVHDRVDTRSADAVADLAAALAGRETVAAVVPGFEYAVPVVAAAAARLGLPGIDPTTAEVLRDKRKMKHALAAAGVPVARGVPISAHHGGEAACRRAADLVGFPAVLKPVNGSGSLGVRRVDDHTELLDHVQGSRLAPMDDMGLWLGESLLLESYVRGPEFSVEGYACDGVPHVVAVTQKQLGPEPHFVETGHVVDPGLARRVRTELEDVAVAAVRALGMDVGAFHLEARLTSEGPVVIEVAARLGGDHIQRLVALAHGVDLPAAMLRVLSGRPVPPPAAGESGRVAGVRFFTVPDPATLGEPRRLEELTGALDGCLEAKVTVGSDALLVPATDFRGRFGHAVFAAPDRQSLDRAFAEVDELITTAVKVERPLCIS</sequence>
<proteinExistence type="predicted"/>
<dbReference type="EMBL" id="PJOS01000078">
    <property type="protein sequence ID" value="PKT69331.1"/>
    <property type="molecule type" value="Genomic_DNA"/>
</dbReference>
<dbReference type="InterPro" id="IPR041472">
    <property type="entry name" value="BL00235/CARNS1_N"/>
</dbReference>
<dbReference type="GO" id="GO:0046872">
    <property type="term" value="F:metal ion binding"/>
    <property type="evidence" value="ECO:0007669"/>
    <property type="project" value="InterPro"/>
</dbReference>
<dbReference type="AlphaFoldDB" id="A0A2I0SHE1"/>